<sequence length="246" mass="26979">MNTPSPADVFFSLLRWIGIPTLVLLPLQLAFSLMDWLNFIKKTRERIGNAADQTLRHWKHLRQAPPFRLIAHVLAQGALLACTYSAFRLAHGMSIDNIQGRSIADGRSFTWHELWTNCTTYDGAAPLAIKALQFTAGCLIVINSAYALDLTALKSVSRKVCAVLLALALGGGAIIFLVGLMVLCLATVMHHPDYNVEMVSLYALWVLFLWGGAGALRLLLSTCEAVYRRPPQAPGNSGSQLRLGHL</sequence>
<evidence type="ECO:0000313" key="3">
    <source>
        <dbReference type="Proteomes" id="UP000595895"/>
    </source>
</evidence>
<keyword evidence="3" id="KW-1185">Reference proteome</keyword>
<keyword evidence="1" id="KW-0472">Membrane</keyword>
<feature type="transmembrane region" description="Helical" evidence="1">
    <location>
        <begin position="201"/>
        <end position="220"/>
    </location>
</feature>
<gene>
    <name evidence="2" type="ORF">JG540_09155</name>
</gene>
<dbReference type="EMBL" id="CP066802">
    <property type="protein sequence ID" value="QQM67170.1"/>
    <property type="molecule type" value="Genomic_DNA"/>
</dbReference>
<feature type="transmembrane region" description="Helical" evidence="1">
    <location>
        <begin position="160"/>
        <end position="189"/>
    </location>
</feature>
<feature type="transmembrane region" description="Helical" evidence="1">
    <location>
        <begin position="69"/>
        <end position="87"/>
    </location>
</feature>
<keyword evidence="1" id="KW-1133">Transmembrane helix</keyword>
<dbReference type="Proteomes" id="UP000595895">
    <property type="component" value="Chromosome"/>
</dbReference>
<evidence type="ECO:0000313" key="2">
    <source>
        <dbReference type="EMBL" id="QQM67170.1"/>
    </source>
</evidence>
<reference evidence="2 3" key="1">
    <citation type="submission" date="2020-12" db="EMBL/GenBank/DDBJ databases">
        <authorList>
            <person name="Zhou J."/>
        </authorList>
    </citation>
    <scope>NUCLEOTIDE SEQUENCE [LARGE SCALE GENOMIC DNA]</scope>
    <source>
        <strain evidence="2 3">CCUG 61299</strain>
    </source>
</reference>
<feature type="transmembrane region" description="Helical" evidence="1">
    <location>
        <begin position="131"/>
        <end position="148"/>
    </location>
</feature>
<protein>
    <submittedName>
        <fullName evidence="2">Uncharacterized protein</fullName>
    </submittedName>
</protein>
<organism evidence="2 3">
    <name type="scientific">Actinomyces weissii</name>
    <dbReference type="NCBI Taxonomy" id="675090"/>
    <lineage>
        <taxon>Bacteria</taxon>
        <taxon>Bacillati</taxon>
        <taxon>Actinomycetota</taxon>
        <taxon>Actinomycetes</taxon>
        <taxon>Actinomycetales</taxon>
        <taxon>Actinomycetaceae</taxon>
        <taxon>Actinomyces</taxon>
    </lineage>
</organism>
<dbReference type="AlphaFoldDB" id="A0A7T7S203"/>
<proteinExistence type="predicted"/>
<dbReference type="RefSeq" id="WP_200275524.1">
    <property type="nucleotide sequence ID" value="NZ_CP066802.1"/>
</dbReference>
<dbReference type="KEGG" id="awe:JG540_09155"/>
<accession>A0A7T7S203</accession>
<name>A0A7T7S203_9ACTO</name>
<keyword evidence="1" id="KW-0812">Transmembrane</keyword>
<evidence type="ECO:0000256" key="1">
    <source>
        <dbReference type="SAM" id="Phobius"/>
    </source>
</evidence>
<feature type="transmembrane region" description="Helical" evidence="1">
    <location>
        <begin position="13"/>
        <end position="37"/>
    </location>
</feature>